<dbReference type="Gene3D" id="3.30.420.10">
    <property type="entry name" value="Ribonuclease H-like superfamily/Ribonuclease H"/>
    <property type="match status" value="1"/>
</dbReference>
<dbReference type="Proteomes" id="UP000499080">
    <property type="component" value="Unassembled WGS sequence"/>
</dbReference>
<evidence type="ECO:0008006" key="3">
    <source>
        <dbReference type="Google" id="ProtNLM"/>
    </source>
</evidence>
<dbReference type="OrthoDB" id="10017160at2759"/>
<dbReference type="AlphaFoldDB" id="A0A4Y2TJ38"/>
<gene>
    <name evidence="1" type="ORF">AVEN_398_1</name>
</gene>
<dbReference type="PANTHER" id="PTHR46060">
    <property type="entry name" value="MARINER MOS1 TRANSPOSASE-LIKE PROTEIN"/>
    <property type="match status" value="1"/>
</dbReference>
<dbReference type="GO" id="GO:0003676">
    <property type="term" value="F:nucleic acid binding"/>
    <property type="evidence" value="ECO:0007669"/>
    <property type="project" value="InterPro"/>
</dbReference>
<name>A0A4Y2TJ38_ARAVE</name>
<dbReference type="EMBL" id="BGPR01029020">
    <property type="protein sequence ID" value="GBO00558.1"/>
    <property type="molecule type" value="Genomic_DNA"/>
</dbReference>
<accession>A0A4Y2TJ38</accession>
<sequence length="199" mass="23247">MTIAAVVLILKGEGVSNFNGHFVYNGDNHFLQTQGTSYFSLPQTNGHNLKRINHIPLSYKSEARLAWSVKLSWRSLNDYQIQTDENDLKKWATNDWFLLHDNAPPHRVLIVKKYLSRHSVTTMEHPPYSPDLAPVDFYLFPRLQMKLKGHRFVDSDEVFENAMKQLKDFSKNGFQKCFEQLYERWEKCVDAGGKYFEGQ</sequence>
<comment type="caution">
    <text evidence="1">The sequence shown here is derived from an EMBL/GenBank/DDBJ whole genome shotgun (WGS) entry which is preliminary data.</text>
</comment>
<protein>
    <recommendedName>
        <fullName evidence="3">Histone-lysine N-methyltransferase SETMAR</fullName>
    </recommendedName>
</protein>
<dbReference type="InterPro" id="IPR036397">
    <property type="entry name" value="RNaseH_sf"/>
</dbReference>
<proteinExistence type="predicted"/>
<keyword evidence="2" id="KW-1185">Reference proteome</keyword>
<reference evidence="1 2" key="1">
    <citation type="journal article" date="2019" name="Sci. Rep.">
        <title>Orb-weaving spider Araneus ventricosus genome elucidates the spidroin gene catalogue.</title>
        <authorList>
            <person name="Kono N."/>
            <person name="Nakamura H."/>
            <person name="Ohtoshi R."/>
            <person name="Moran D.A.P."/>
            <person name="Shinohara A."/>
            <person name="Yoshida Y."/>
            <person name="Fujiwara M."/>
            <person name="Mori M."/>
            <person name="Tomita M."/>
            <person name="Arakawa K."/>
        </authorList>
    </citation>
    <scope>NUCLEOTIDE SEQUENCE [LARGE SCALE GENOMIC DNA]</scope>
</reference>
<evidence type="ECO:0000313" key="1">
    <source>
        <dbReference type="EMBL" id="GBO00558.1"/>
    </source>
</evidence>
<dbReference type="InterPro" id="IPR052709">
    <property type="entry name" value="Transposase-MT_Hybrid"/>
</dbReference>
<dbReference type="PANTHER" id="PTHR46060:SF1">
    <property type="entry name" value="MARINER MOS1 TRANSPOSASE-LIKE PROTEIN"/>
    <property type="match status" value="1"/>
</dbReference>
<evidence type="ECO:0000313" key="2">
    <source>
        <dbReference type="Proteomes" id="UP000499080"/>
    </source>
</evidence>
<organism evidence="1 2">
    <name type="scientific">Araneus ventricosus</name>
    <name type="common">Orbweaver spider</name>
    <name type="synonym">Epeira ventricosa</name>
    <dbReference type="NCBI Taxonomy" id="182803"/>
    <lineage>
        <taxon>Eukaryota</taxon>
        <taxon>Metazoa</taxon>
        <taxon>Ecdysozoa</taxon>
        <taxon>Arthropoda</taxon>
        <taxon>Chelicerata</taxon>
        <taxon>Arachnida</taxon>
        <taxon>Araneae</taxon>
        <taxon>Araneomorphae</taxon>
        <taxon>Entelegynae</taxon>
        <taxon>Araneoidea</taxon>
        <taxon>Araneidae</taxon>
        <taxon>Araneus</taxon>
    </lineage>
</organism>